<name>A0A151AGM5_9EURY</name>
<comment type="caution">
    <text evidence="7">The sequence shown here is derived from an EMBL/GenBank/DDBJ whole genome shotgun (WGS) entry which is preliminary data.</text>
</comment>
<dbReference type="InterPro" id="IPR036627">
    <property type="entry name" value="CobW-likC_sf"/>
</dbReference>
<dbReference type="Pfam" id="PF02492">
    <property type="entry name" value="cobW"/>
    <property type="match status" value="1"/>
</dbReference>
<evidence type="ECO:0000313" key="7">
    <source>
        <dbReference type="EMBL" id="KYH26819.1"/>
    </source>
</evidence>
<dbReference type="InterPro" id="IPR011629">
    <property type="entry name" value="CobW-like_C"/>
</dbReference>
<organism evidence="7 8">
    <name type="scientific">Halalkalicoccus paucihalophilus</name>
    <dbReference type="NCBI Taxonomy" id="1008153"/>
    <lineage>
        <taxon>Archaea</taxon>
        <taxon>Methanobacteriati</taxon>
        <taxon>Methanobacteriota</taxon>
        <taxon>Stenosarchaea group</taxon>
        <taxon>Halobacteria</taxon>
        <taxon>Halobacteriales</taxon>
        <taxon>Halococcaceae</taxon>
        <taxon>Halalkalicoccus</taxon>
    </lineage>
</organism>
<comment type="similarity">
    <text evidence="4">Belongs to the SIMIBI class G3E GTPase family. ZNG1 subfamily.</text>
</comment>
<dbReference type="RefSeq" id="WP_066381837.1">
    <property type="nucleotide sequence ID" value="NZ_LTAZ01000004.1"/>
</dbReference>
<dbReference type="CDD" id="cd03112">
    <property type="entry name" value="CobW-like"/>
    <property type="match status" value="1"/>
</dbReference>
<keyword evidence="8" id="KW-1185">Reference proteome</keyword>
<reference evidence="7 8" key="1">
    <citation type="submission" date="2016-02" db="EMBL/GenBank/DDBJ databases">
        <title>Genome sequence of Halalkalicoccus paucihalophilus DSM 24557.</title>
        <authorList>
            <person name="Poehlein A."/>
            <person name="Daniel R."/>
        </authorList>
    </citation>
    <scope>NUCLEOTIDE SEQUENCE [LARGE SCALE GENOMIC DNA]</scope>
    <source>
        <strain evidence="7 8">DSM 24557</strain>
    </source>
</reference>
<dbReference type="InterPro" id="IPR027417">
    <property type="entry name" value="P-loop_NTPase"/>
</dbReference>
<dbReference type="EMBL" id="LTAZ01000004">
    <property type="protein sequence ID" value="KYH26819.1"/>
    <property type="molecule type" value="Genomic_DNA"/>
</dbReference>
<evidence type="ECO:0000256" key="3">
    <source>
        <dbReference type="ARBA" id="ARBA00023186"/>
    </source>
</evidence>
<dbReference type="AlphaFoldDB" id="A0A151AGM5"/>
<comment type="catalytic activity">
    <reaction evidence="5">
        <text>GTP + H2O = GDP + phosphate + H(+)</text>
        <dbReference type="Rhea" id="RHEA:19669"/>
        <dbReference type="ChEBI" id="CHEBI:15377"/>
        <dbReference type="ChEBI" id="CHEBI:15378"/>
        <dbReference type="ChEBI" id="CHEBI:37565"/>
        <dbReference type="ChEBI" id="CHEBI:43474"/>
        <dbReference type="ChEBI" id="CHEBI:58189"/>
    </reaction>
    <physiologicalReaction direction="left-to-right" evidence="5">
        <dbReference type="Rhea" id="RHEA:19670"/>
    </physiologicalReaction>
</comment>
<accession>A0A151AGM5</accession>
<dbReference type="OrthoDB" id="359387at2157"/>
<evidence type="ECO:0000256" key="5">
    <source>
        <dbReference type="ARBA" id="ARBA00049117"/>
    </source>
</evidence>
<proteinExistence type="inferred from homology"/>
<evidence type="ECO:0000256" key="1">
    <source>
        <dbReference type="ARBA" id="ARBA00022741"/>
    </source>
</evidence>
<dbReference type="PATRIC" id="fig|1008153.3.peg.1957"/>
<dbReference type="SMART" id="SM00833">
    <property type="entry name" value="CobW_C"/>
    <property type="match status" value="1"/>
</dbReference>
<dbReference type="GO" id="GO:0016787">
    <property type="term" value="F:hydrolase activity"/>
    <property type="evidence" value="ECO:0007669"/>
    <property type="project" value="UniProtKB-KW"/>
</dbReference>
<keyword evidence="2" id="KW-0378">Hydrolase</keyword>
<dbReference type="InterPro" id="IPR051927">
    <property type="entry name" value="Zn_Chap_cDPG_Synth"/>
</dbReference>
<sequence>MTEPIPVTVVSGSLGAGKTTLVNHVLTNREGYEVAVIVNDMGEVNVDADLIAREGNEEGIVDLSNGCICCELREDLLTEATRLADSRQFDYLLVESSGISEPIPVARTFTGGGGGGADDGDAPEGFRLDTTVSVIDAAEFERAFDAGEIPEAEGEESDRPLTELLIDQIEFCDLLLLNKTDLVEEGKLDEIEAVIERLQPRAGIVRTAHSKIDPGRVLGTERFDLQEAQRHVGWKRELAGVEHGHTHPAEELGVESFVYRQKRPFHPERLDEAFESLSGIVRAKGIFRLGGREQVMGFNLAGESIKAGPIGEWHPEDERRTELVFIGTELDEAGIRKTLDDAVLTDEERESGLAGVSDPFPP</sequence>
<evidence type="ECO:0000256" key="2">
    <source>
        <dbReference type="ARBA" id="ARBA00022801"/>
    </source>
</evidence>
<dbReference type="Gene3D" id="3.30.1220.10">
    <property type="entry name" value="CobW-like, C-terminal domain"/>
    <property type="match status" value="1"/>
</dbReference>
<evidence type="ECO:0000256" key="4">
    <source>
        <dbReference type="ARBA" id="ARBA00034320"/>
    </source>
</evidence>
<feature type="domain" description="CobW C-terminal" evidence="6">
    <location>
        <begin position="254"/>
        <end position="343"/>
    </location>
</feature>
<gene>
    <name evidence="7" type="primary">ureG</name>
    <name evidence="7" type="ORF">HAPAU_19270</name>
</gene>
<keyword evidence="3" id="KW-0143">Chaperone</keyword>
<dbReference type="Gene3D" id="3.40.50.300">
    <property type="entry name" value="P-loop containing nucleotide triphosphate hydrolases"/>
    <property type="match status" value="1"/>
</dbReference>
<evidence type="ECO:0000313" key="8">
    <source>
        <dbReference type="Proteomes" id="UP000075321"/>
    </source>
</evidence>
<dbReference type="SUPFAM" id="SSF52540">
    <property type="entry name" value="P-loop containing nucleoside triphosphate hydrolases"/>
    <property type="match status" value="1"/>
</dbReference>
<evidence type="ECO:0000259" key="6">
    <source>
        <dbReference type="SMART" id="SM00833"/>
    </source>
</evidence>
<keyword evidence="1" id="KW-0547">Nucleotide-binding</keyword>
<protein>
    <submittedName>
        <fullName evidence="7">Urease accessory protein UreG</fullName>
    </submittedName>
</protein>
<dbReference type="Pfam" id="PF07683">
    <property type="entry name" value="CobW_C"/>
    <property type="match status" value="1"/>
</dbReference>
<dbReference type="PANTHER" id="PTHR43603">
    <property type="entry name" value="COBW DOMAIN-CONTAINING PROTEIN DDB_G0274527"/>
    <property type="match status" value="1"/>
</dbReference>
<dbReference type="InterPro" id="IPR003495">
    <property type="entry name" value="CobW/HypB/UreG_nucleotide-bd"/>
</dbReference>
<dbReference type="Proteomes" id="UP000075321">
    <property type="component" value="Unassembled WGS sequence"/>
</dbReference>
<dbReference type="GO" id="GO:0000166">
    <property type="term" value="F:nucleotide binding"/>
    <property type="evidence" value="ECO:0007669"/>
    <property type="project" value="UniProtKB-KW"/>
</dbReference>
<dbReference type="PANTHER" id="PTHR43603:SF1">
    <property type="entry name" value="ZINC-REGULATED GTPASE METALLOPROTEIN ACTIVATOR 1"/>
    <property type="match status" value="1"/>
</dbReference>